<evidence type="ECO:0000313" key="2">
    <source>
        <dbReference type="EMBL" id="TQM63081.1"/>
    </source>
</evidence>
<feature type="transmembrane region" description="Helical" evidence="1">
    <location>
        <begin position="38"/>
        <end position="59"/>
    </location>
</feature>
<dbReference type="OrthoDB" id="4801970at2"/>
<keyword evidence="1" id="KW-0472">Membrane</keyword>
<protein>
    <submittedName>
        <fullName evidence="2">Uncharacterized protein DUF4245</fullName>
    </submittedName>
</protein>
<keyword evidence="3" id="KW-1185">Reference proteome</keyword>
<evidence type="ECO:0000313" key="3">
    <source>
        <dbReference type="Proteomes" id="UP000318331"/>
    </source>
</evidence>
<keyword evidence="1" id="KW-1133">Transmembrane helix</keyword>
<comment type="caution">
    <text evidence="2">The sequence shown here is derived from an EMBL/GenBank/DDBJ whole genome shotgun (WGS) entry which is preliminary data.</text>
</comment>
<dbReference type="RefSeq" id="WP_141916992.1">
    <property type="nucleotide sequence ID" value="NZ_BAAAYS010000016.1"/>
</dbReference>
<evidence type="ECO:0000256" key="1">
    <source>
        <dbReference type="SAM" id="Phobius"/>
    </source>
</evidence>
<proteinExistence type="predicted"/>
<sequence length="214" mass="23419">MSTKPPRVVAELGRPETAAETAARKAENSRLYRSRKTINNLVLSLLACLAAVVIIVLAVPRGNYTAERDVDYVQVAADSQPSIEQTLIVPELPDGWKANIAELRHSSADDVTSWYVGWVTPEENFAALSQGFNANENWVATQLERSLATGTEQIGGFTWTVYDHRDSRDDTGNVDYALTTVAQDSSYVVYGTAPLEDIHLLAQSVADHIAQQEG</sequence>
<accession>A0A543HXP0</accession>
<name>A0A543HXP0_9MICO</name>
<reference evidence="2 3" key="1">
    <citation type="submission" date="2019-06" db="EMBL/GenBank/DDBJ databases">
        <title>Sequencing the genomes of 1000 actinobacteria strains.</title>
        <authorList>
            <person name="Klenk H.-P."/>
        </authorList>
    </citation>
    <scope>NUCLEOTIDE SEQUENCE [LARGE SCALE GENOMIC DNA]</scope>
    <source>
        <strain evidence="2 3">DSM 18031</strain>
    </source>
</reference>
<dbReference type="Pfam" id="PF14030">
    <property type="entry name" value="DUF4245"/>
    <property type="match status" value="1"/>
</dbReference>
<organism evidence="2 3">
    <name type="scientific">Klugiella xanthotipulae</name>
    <dbReference type="NCBI Taxonomy" id="244735"/>
    <lineage>
        <taxon>Bacteria</taxon>
        <taxon>Bacillati</taxon>
        <taxon>Actinomycetota</taxon>
        <taxon>Actinomycetes</taxon>
        <taxon>Micrococcales</taxon>
        <taxon>Microbacteriaceae</taxon>
        <taxon>Klugiella</taxon>
    </lineage>
</organism>
<dbReference type="Proteomes" id="UP000318331">
    <property type="component" value="Unassembled WGS sequence"/>
</dbReference>
<dbReference type="InterPro" id="IPR025339">
    <property type="entry name" value="DUF4245"/>
</dbReference>
<dbReference type="AlphaFoldDB" id="A0A543HXP0"/>
<gene>
    <name evidence="2" type="ORF">FB466_1330</name>
</gene>
<keyword evidence="1" id="KW-0812">Transmembrane</keyword>
<dbReference type="EMBL" id="VFPN01000002">
    <property type="protein sequence ID" value="TQM63081.1"/>
    <property type="molecule type" value="Genomic_DNA"/>
</dbReference>